<evidence type="ECO:0000313" key="3">
    <source>
        <dbReference type="Proteomes" id="UP000037558"/>
    </source>
</evidence>
<gene>
    <name evidence="2" type="ORF">AMD01_10280</name>
</gene>
<dbReference type="Pfam" id="PF09515">
    <property type="entry name" value="Thia_YuaJ"/>
    <property type="match status" value="1"/>
</dbReference>
<evidence type="ECO:0000313" key="2">
    <source>
        <dbReference type="EMBL" id="KOO46239.1"/>
    </source>
</evidence>
<dbReference type="Proteomes" id="UP000037558">
    <property type="component" value="Unassembled WGS sequence"/>
</dbReference>
<dbReference type="OrthoDB" id="9795813at2"/>
<proteinExistence type="predicted"/>
<comment type="caution">
    <text evidence="2">The sequence shown here is derived from an EMBL/GenBank/DDBJ whole genome shotgun (WGS) entry which is preliminary data.</text>
</comment>
<keyword evidence="1" id="KW-0812">Transmembrane</keyword>
<feature type="transmembrane region" description="Helical" evidence="1">
    <location>
        <begin position="113"/>
        <end position="131"/>
    </location>
</feature>
<dbReference type="InterPro" id="IPR012651">
    <property type="entry name" value="Thia_Transptr_ThiT"/>
</dbReference>
<dbReference type="GO" id="GO:0015234">
    <property type="term" value="F:thiamine transmembrane transporter activity"/>
    <property type="evidence" value="ECO:0007669"/>
    <property type="project" value="InterPro"/>
</dbReference>
<feature type="transmembrane region" description="Helical" evidence="1">
    <location>
        <begin position="151"/>
        <end position="177"/>
    </location>
</feature>
<dbReference type="RefSeq" id="WP_053401309.1">
    <property type="nucleotide sequence ID" value="NZ_JAUKEN010000001.1"/>
</dbReference>
<feature type="transmembrane region" description="Helical" evidence="1">
    <location>
        <begin position="32"/>
        <end position="52"/>
    </location>
</feature>
<evidence type="ECO:0000256" key="1">
    <source>
        <dbReference type="SAM" id="Phobius"/>
    </source>
</evidence>
<name>A0A0M0L5C1_9BACI</name>
<dbReference type="STRING" id="284581.AMD01_10280"/>
<feature type="transmembrane region" description="Helical" evidence="1">
    <location>
        <begin position="59"/>
        <end position="78"/>
    </location>
</feature>
<dbReference type="PATRIC" id="fig|284581.3.peg.2149"/>
<organism evidence="2 3">
    <name type="scientific">Priestia koreensis</name>
    <dbReference type="NCBI Taxonomy" id="284581"/>
    <lineage>
        <taxon>Bacteria</taxon>
        <taxon>Bacillati</taxon>
        <taxon>Bacillota</taxon>
        <taxon>Bacilli</taxon>
        <taxon>Bacillales</taxon>
        <taxon>Bacillaceae</taxon>
        <taxon>Priestia</taxon>
    </lineage>
</organism>
<dbReference type="Gene3D" id="1.10.1760.20">
    <property type="match status" value="1"/>
</dbReference>
<keyword evidence="3" id="KW-1185">Reference proteome</keyword>
<dbReference type="GO" id="GO:0005886">
    <property type="term" value="C:plasma membrane"/>
    <property type="evidence" value="ECO:0007669"/>
    <property type="project" value="InterPro"/>
</dbReference>
<dbReference type="NCBIfam" id="TIGR02357">
    <property type="entry name" value="ECF_ThiT_YuaJ"/>
    <property type="match status" value="1"/>
</dbReference>
<accession>A0A0M0L5C1</accession>
<dbReference type="EMBL" id="LILC01000013">
    <property type="protein sequence ID" value="KOO46239.1"/>
    <property type="molecule type" value="Genomic_DNA"/>
</dbReference>
<feature type="transmembrane region" description="Helical" evidence="1">
    <location>
        <begin position="84"/>
        <end position="101"/>
    </location>
</feature>
<reference evidence="3" key="1">
    <citation type="submission" date="2015-08" db="EMBL/GenBank/DDBJ databases">
        <title>Fjat-14210 dsm16467.</title>
        <authorList>
            <person name="Liu B."/>
            <person name="Wang J."/>
            <person name="Zhu Y."/>
            <person name="Liu G."/>
            <person name="Chen Q."/>
            <person name="Chen Z."/>
            <person name="Lan J."/>
            <person name="Che J."/>
            <person name="Ge C."/>
            <person name="Shi H."/>
            <person name="Pan Z."/>
            <person name="Liu X."/>
        </authorList>
    </citation>
    <scope>NUCLEOTIDE SEQUENCE [LARGE SCALE GENOMIC DNA]</scope>
    <source>
        <strain evidence="3">DSM 16467</strain>
    </source>
</reference>
<sequence>MKQLSLVAVIEIAIFAAISLILDLLISFKISSAISISFAMVPVMLIAFRWGVKGGTIAGLLWGILQLIIEPSTIGFFIQPVMEYIIAFACIGFTGLYARSVQKHAKEGNRPKLIASIVAGVFIGSVARYIWHFIAGVIFWGKYAPKGQSAFVYSLISNGVSMLGSFVLCAIILSLIIPTSARLVLRRA</sequence>
<dbReference type="AlphaFoldDB" id="A0A0M0L5C1"/>
<keyword evidence="1" id="KW-1133">Transmembrane helix</keyword>
<protein>
    <submittedName>
        <fullName evidence="2">Proton-coupled thiamine transporter YuaJ</fullName>
    </submittedName>
</protein>
<keyword evidence="1" id="KW-0472">Membrane</keyword>
<feature type="transmembrane region" description="Helical" evidence="1">
    <location>
        <begin position="7"/>
        <end position="26"/>
    </location>
</feature>